<comment type="cofactor">
    <cofactor evidence="1">
        <name>(R)-lipoate</name>
        <dbReference type="ChEBI" id="CHEBI:83088"/>
    </cofactor>
</comment>
<name>A0A183J6Q7_9BILA</name>
<evidence type="ECO:0000256" key="8">
    <source>
        <dbReference type="ARBA" id="ARBA00023315"/>
    </source>
</evidence>
<evidence type="ECO:0000256" key="7">
    <source>
        <dbReference type="ARBA" id="ARBA00023128"/>
    </source>
</evidence>
<keyword evidence="5" id="KW-0450">Lipoyl</keyword>
<dbReference type="OrthoDB" id="5876991at2759"/>
<keyword evidence="14" id="KW-1185">Reference proteome</keyword>
<keyword evidence="6" id="KW-0809">Transit peptide</keyword>
<dbReference type="InterPro" id="IPR050743">
    <property type="entry name" value="2-oxoacid_DH_E2_comp"/>
</dbReference>
<dbReference type="GO" id="GO:0031405">
    <property type="term" value="F:lipoic acid binding"/>
    <property type="evidence" value="ECO:0007669"/>
    <property type="project" value="TreeGrafter"/>
</dbReference>
<comment type="similarity">
    <text evidence="3">Belongs to the 2-oxoacid dehydrogenase family.</text>
</comment>
<evidence type="ECO:0000256" key="3">
    <source>
        <dbReference type="ARBA" id="ARBA00007317"/>
    </source>
</evidence>
<dbReference type="AlphaFoldDB" id="A0A183J6Q7"/>
<dbReference type="GO" id="GO:0016407">
    <property type="term" value="F:acetyltransferase activity"/>
    <property type="evidence" value="ECO:0007669"/>
    <property type="project" value="TreeGrafter"/>
</dbReference>
<reference evidence="13 14" key="2">
    <citation type="submission" date="2018-11" db="EMBL/GenBank/DDBJ databases">
        <authorList>
            <consortium name="Pathogen Informatics"/>
        </authorList>
    </citation>
    <scope>NUCLEOTIDE SEQUENCE [LARGE SCALE GENOMIC DNA]</scope>
</reference>
<organism evidence="15">
    <name type="scientific">Soboliphyme baturini</name>
    <dbReference type="NCBI Taxonomy" id="241478"/>
    <lineage>
        <taxon>Eukaryota</taxon>
        <taxon>Metazoa</taxon>
        <taxon>Ecdysozoa</taxon>
        <taxon>Nematoda</taxon>
        <taxon>Enoplea</taxon>
        <taxon>Dorylaimia</taxon>
        <taxon>Dioctophymatida</taxon>
        <taxon>Dioctophymatoidea</taxon>
        <taxon>Soboliphymatidae</taxon>
        <taxon>Soboliphyme</taxon>
    </lineage>
</organism>
<dbReference type="InterPro" id="IPR003016">
    <property type="entry name" value="2-oxoA_DH_lipoyl-BS"/>
</dbReference>
<evidence type="ECO:0000256" key="11">
    <source>
        <dbReference type="ARBA" id="ARBA00042008"/>
    </source>
</evidence>
<evidence type="ECO:0000259" key="12">
    <source>
        <dbReference type="PROSITE" id="PS50968"/>
    </source>
</evidence>
<dbReference type="PANTHER" id="PTHR43178">
    <property type="entry name" value="DIHYDROLIPOAMIDE ACETYLTRANSFERASE COMPONENT OF PYRUVATE DEHYDROGENASE COMPLEX"/>
    <property type="match status" value="1"/>
</dbReference>
<sequence>MSIMLVHLFRRGHLLPVLARSIHRSPVCLGKVIPFKLADVGEGIAEVQVKEWHVKVGDHVKQFDKLCEVQSDKAAVTITSRFEGVIKKLYYDVEDVAKVGSSLLDIETNAEEGQKKPAVVAQSSQTTTEAEPVTAPFGTEGLLTRPLLTPAVRRLAKEKQVDDFGL</sequence>
<dbReference type="EC" id="2.3.1.168" evidence="9"/>
<dbReference type="GO" id="GO:0005759">
    <property type="term" value="C:mitochondrial matrix"/>
    <property type="evidence" value="ECO:0007669"/>
    <property type="project" value="UniProtKB-SubCell"/>
</dbReference>
<dbReference type="SUPFAM" id="SSF51230">
    <property type="entry name" value="Single hybrid motif"/>
    <property type="match status" value="1"/>
</dbReference>
<dbReference type="EMBL" id="UZAM01015896">
    <property type="protein sequence ID" value="VDP41025.1"/>
    <property type="molecule type" value="Genomic_DNA"/>
</dbReference>
<evidence type="ECO:0000256" key="10">
    <source>
        <dbReference type="ARBA" id="ARBA00039275"/>
    </source>
</evidence>
<dbReference type="InterPro" id="IPR011053">
    <property type="entry name" value="Single_hybrid_motif"/>
</dbReference>
<dbReference type="FunFam" id="2.40.50.100:FF:000013">
    <property type="entry name" value="Dihydrolipoamide acetyltransferase component of pyruvate dehydrogenase complex"/>
    <property type="match status" value="1"/>
</dbReference>
<dbReference type="GO" id="GO:0043754">
    <property type="term" value="F:dihydrolipoamide branched chain acyltransferase activity"/>
    <property type="evidence" value="ECO:0007669"/>
    <property type="project" value="UniProtKB-EC"/>
</dbReference>
<evidence type="ECO:0000313" key="13">
    <source>
        <dbReference type="EMBL" id="VDP41025.1"/>
    </source>
</evidence>
<dbReference type="Pfam" id="PF00364">
    <property type="entry name" value="Biotin_lipoyl"/>
    <property type="match status" value="1"/>
</dbReference>
<evidence type="ECO:0000256" key="4">
    <source>
        <dbReference type="ARBA" id="ARBA00022679"/>
    </source>
</evidence>
<evidence type="ECO:0000256" key="1">
    <source>
        <dbReference type="ARBA" id="ARBA00001938"/>
    </source>
</evidence>
<dbReference type="PANTHER" id="PTHR43178:SF5">
    <property type="entry name" value="LIPOAMIDE ACYLTRANSFERASE COMPONENT OF BRANCHED-CHAIN ALPHA-KETO ACID DEHYDROGENASE COMPLEX, MITOCHONDRIAL"/>
    <property type="match status" value="1"/>
</dbReference>
<proteinExistence type="inferred from homology"/>
<dbReference type="Proteomes" id="UP000270296">
    <property type="component" value="Unassembled WGS sequence"/>
</dbReference>
<protein>
    <recommendedName>
        <fullName evidence="10">Lipoamide acyltransferase component of branched-chain alpha-keto acid dehydrogenase complex, mitochondrial</fullName>
        <ecNumber evidence="9">2.3.1.168</ecNumber>
    </recommendedName>
    <alternativeName>
        <fullName evidence="11">Branched-chain alpha-keto acid dehydrogenase complex component E2</fullName>
    </alternativeName>
</protein>
<feature type="domain" description="Lipoyl-binding" evidence="12">
    <location>
        <begin position="32"/>
        <end position="107"/>
    </location>
</feature>
<evidence type="ECO:0000256" key="6">
    <source>
        <dbReference type="ARBA" id="ARBA00022946"/>
    </source>
</evidence>
<keyword evidence="8" id="KW-0012">Acyltransferase</keyword>
<dbReference type="CDD" id="cd06849">
    <property type="entry name" value="lipoyl_domain"/>
    <property type="match status" value="1"/>
</dbReference>
<gene>
    <name evidence="13" type="ORF">SBAD_LOCUS11555</name>
</gene>
<accession>A0A183J6Q7</accession>
<comment type="subcellular location">
    <subcellularLocation>
        <location evidence="2">Mitochondrion matrix</location>
    </subcellularLocation>
</comment>
<dbReference type="PROSITE" id="PS00189">
    <property type="entry name" value="LIPOYL"/>
    <property type="match status" value="1"/>
</dbReference>
<evidence type="ECO:0000313" key="14">
    <source>
        <dbReference type="Proteomes" id="UP000270296"/>
    </source>
</evidence>
<keyword evidence="7" id="KW-0496">Mitochondrion</keyword>
<evidence type="ECO:0000313" key="15">
    <source>
        <dbReference type="WBParaSite" id="SBAD_0001194101-mRNA-1"/>
    </source>
</evidence>
<reference evidence="15" key="1">
    <citation type="submission" date="2016-06" db="UniProtKB">
        <authorList>
            <consortium name="WormBaseParasite"/>
        </authorList>
    </citation>
    <scope>IDENTIFICATION</scope>
</reference>
<evidence type="ECO:0000256" key="2">
    <source>
        <dbReference type="ARBA" id="ARBA00004305"/>
    </source>
</evidence>
<dbReference type="InterPro" id="IPR000089">
    <property type="entry name" value="Biotin_lipoyl"/>
</dbReference>
<evidence type="ECO:0000256" key="5">
    <source>
        <dbReference type="ARBA" id="ARBA00022823"/>
    </source>
</evidence>
<evidence type="ECO:0000256" key="9">
    <source>
        <dbReference type="ARBA" id="ARBA00038880"/>
    </source>
</evidence>
<dbReference type="Gene3D" id="2.40.50.100">
    <property type="match status" value="1"/>
</dbReference>
<dbReference type="PROSITE" id="PS50968">
    <property type="entry name" value="BIOTINYL_LIPOYL"/>
    <property type="match status" value="1"/>
</dbReference>
<keyword evidence="4" id="KW-0808">Transferase</keyword>
<dbReference type="WBParaSite" id="SBAD_0001194101-mRNA-1">
    <property type="protein sequence ID" value="SBAD_0001194101-mRNA-1"/>
    <property type="gene ID" value="SBAD_0001194101"/>
</dbReference>